<keyword evidence="1" id="KW-0732">Signal</keyword>
<dbReference type="OrthoDB" id="258392at2759"/>
<dbReference type="EMBL" id="JAAPAO010000096">
    <property type="protein sequence ID" value="KAF4672896.1"/>
    <property type="molecule type" value="Genomic_DNA"/>
</dbReference>
<name>A0A7J6MNC5_PERCH</name>
<feature type="signal peptide" evidence="1">
    <location>
        <begin position="1"/>
        <end position="20"/>
    </location>
</feature>
<dbReference type="AlphaFoldDB" id="A0A7J6MNC5"/>
<dbReference type="Gene3D" id="3.40.50.1240">
    <property type="entry name" value="Phosphoglycerate mutase-like"/>
    <property type="match status" value="1"/>
</dbReference>
<evidence type="ECO:0000313" key="3">
    <source>
        <dbReference type="Proteomes" id="UP000591131"/>
    </source>
</evidence>
<organism evidence="2 3">
    <name type="scientific">Perkinsus chesapeaki</name>
    <name type="common">Clam parasite</name>
    <name type="synonym">Perkinsus andrewsi</name>
    <dbReference type="NCBI Taxonomy" id="330153"/>
    <lineage>
        <taxon>Eukaryota</taxon>
        <taxon>Sar</taxon>
        <taxon>Alveolata</taxon>
        <taxon>Perkinsozoa</taxon>
        <taxon>Perkinsea</taxon>
        <taxon>Perkinsida</taxon>
        <taxon>Perkinsidae</taxon>
        <taxon>Perkinsus</taxon>
    </lineage>
</organism>
<accession>A0A7J6MNC5</accession>
<dbReference type="SUPFAM" id="SSF53254">
    <property type="entry name" value="Phosphoglycerate mutase-like"/>
    <property type="match status" value="1"/>
</dbReference>
<sequence>MLNLHLLLWLCSALFSRASGKETLKKVIAQLEEFDEPVFSKYGAALSRIGLAENWESGNYLREQYGHLLPKSGNGFVNDGSSFFFAERMDRNVASLLSLIQGLYPEGTGQPGYLKSRPNIVPIMTTMHNLDTIMNLPRDGPCKSTYQQDRKKWEAEHVPELRIQQKDLLSKVSAACGVDMTSFKKPLTWTIKNIADAFSFARNEGLDYDINSTLSHDVIQQFIDLSHQLVTEEMFGTEQQVTYWMGRMPEILLRLARRPDSTEESKSTLYWPIGLKMLKESKADEPWSMTAEEYWDRLKIGVFLNHRELMMAIAKMLEIDDVVKKDLPAGSMFVFEVYDDDDSAETSLKMKFWKPTQPSTEQKHRGGYVDGNLLDFYSTGSATEVVPKLCVGKAKCMWSDYRRALEIWTGRTGTWEDVCNATAAPYGPPQESFLDDDGDDFVAPHEQILQHILYSSDRESETMVHDPQTAAAEVDFDTVLA</sequence>
<feature type="chain" id="PRO_5029609107" evidence="1">
    <location>
        <begin position="21"/>
        <end position="481"/>
    </location>
</feature>
<keyword evidence="3" id="KW-1185">Reference proteome</keyword>
<dbReference type="Proteomes" id="UP000591131">
    <property type="component" value="Unassembled WGS sequence"/>
</dbReference>
<comment type="caution">
    <text evidence="2">The sequence shown here is derived from an EMBL/GenBank/DDBJ whole genome shotgun (WGS) entry which is preliminary data.</text>
</comment>
<evidence type="ECO:0000256" key="1">
    <source>
        <dbReference type="SAM" id="SignalP"/>
    </source>
</evidence>
<proteinExistence type="predicted"/>
<reference evidence="2 3" key="1">
    <citation type="submission" date="2020-04" db="EMBL/GenBank/DDBJ databases">
        <title>Perkinsus chesapeaki whole genome sequence.</title>
        <authorList>
            <person name="Bogema D.R."/>
        </authorList>
    </citation>
    <scope>NUCLEOTIDE SEQUENCE [LARGE SCALE GENOMIC DNA]</scope>
    <source>
        <strain evidence="2">ATCC PRA-425</strain>
    </source>
</reference>
<gene>
    <name evidence="2" type="ORF">FOL47_011247</name>
</gene>
<dbReference type="Pfam" id="PF00328">
    <property type="entry name" value="His_Phos_2"/>
    <property type="match status" value="1"/>
</dbReference>
<dbReference type="InterPro" id="IPR029033">
    <property type="entry name" value="His_PPase_superfam"/>
</dbReference>
<evidence type="ECO:0000313" key="2">
    <source>
        <dbReference type="EMBL" id="KAF4672896.1"/>
    </source>
</evidence>
<dbReference type="InterPro" id="IPR000560">
    <property type="entry name" value="His_Pase_clade-2"/>
</dbReference>
<protein>
    <submittedName>
        <fullName evidence="2">Uncharacterized protein</fullName>
    </submittedName>
</protein>